<comment type="caution">
    <text evidence="1">The sequence shown here is derived from an EMBL/GenBank/DDBJ whole genome shotgun (WGS) entry which is preliminary data.</text>
</comment>
<dbReference type="EMBL" id="BQNB010018079">
    <property type="protein sequence ID" value="GJT70456.1"/>
    <property type="molecule type" value="Genomic_DNA"/>
</dbReference>
<evidence type="ECO:0000313" key="1">
    <source>
        <dbReference type="EMBL" id="GJT70456.1"/>
    </source>
</evidence>
<reference evidence="1" key="2">
    <citation type="submission" date="2022-01" db="EMBL/GenBank/DDBJ databases">
        <authorList>
            <person name="Yamashiro T."/>
            <person name="Shiraishi A."/>
            <person name="Satake H."/>
            <person name="Nakayama K."/>
        </authorList>
    </citation>
    <scope>NUCLEOTIDE SEQUENCE</scope>
</reference>
<keyword evidence="2" id="KW-1185">Reference proteome</keyword>
<protein>
    <recommendedName>
        <fullName evidence="3">ATP-dependent DNA helicase</fullName>
    </recommendedName>
</protein>
<proteinExistence type="predicted"/>
<accession>A0ABQ5G4A2</accession>
<name>A0ABQ5G4A2_9ASTR</name>
<dbReference type="Proteomes" id="UP001151760">
    <property type="component" value="Unassembled WGS sequence"/>
</dbReference>
<evidence type="ECO:0008006" key="3">
    <source>
        <dbReference type="Google" id="ProtNLM"/>
    </source>
</evidence>
<organism evidence="1 2">
    <name type="scientific">Tanacetum coccineum</name>
    <dbReference type="NCBI Taxonomy" id="301880"/>
    <lineage>
        <taxon>Eukaryota</taxon>
        <taxon>Viridiplantae</taxon>
        <taxon>Streptophyta</taxon>
        <taxon>Embryophyta</taxon>
        <taxon>Tracheophyta</taxon>
        <taxon>Spermatophyta</taxon>
        <taxon>Magnoliopsida</taxon>
        <taxon>eudicotyledons</taxon>
        <taxon>Gunneridae</taxon>
        <taxon>Pentapetalae</taxon>
        <taxon>asterids</taxon>
        <taxon>campanulids</taxon>
        <taxon>Asterales</taxon>
        <taxon>Asteraceae</taxon>
        <taxon>Asteroideae</taxon>
        <taxon>Anthemideae</taxon>
        <taxon>Anthemidinae</taxon>
        <taxon>Tanacetum</taxon>
    </lineage>
</organism>
<reference evidence="1" key="1">
    <citation type="journal article" date="2022" name="Int. J. Mol. Sci.">
        <title>Draft Genome of Tanacetum Coccineum: Genomic Comparison of Closely Related Tanacetum-Family Plants.</title>
        <authorList>
            <person name="Yamashiro T."/>
            <person name="Shiraishi A."/>
            <person name="Nakayama K."/>
            <person name="Satake H."/>
        </authorList>
    </citation>
    <scope>NUCLEOTIDE SEQUENCE</scope>
</reference>
<gene>
    <name evidence="1" type="ORF">Tco_1029742</name>
</gene>
<evidence type="ECO:0000313" key="2">
    <source>
        <dbReference type="Proteomes" id="UP001151760"/>
    </source>
</evidence>
<sequence>MGNEVISTTPERENGEFIKSSVDDLVPIPKESEVTSVCDDLECDMTVNTPLPTTYVREEDFDINSPLGEQVVYFLMENVDVAGLPRHLVK</sequence>